<feature type="region of interest" description="Disordered" evidence="1">
    <location>
        <begin position="760"/>
        <end position="785"/>
    </location>
</feature>
<feature type="region of interest" description="Disordered" evidence="1">
    <location>
        <begin position="1497"/>
        <end position="1631"/>
    </location>
</feature>
<feature type="compositionally biased region" description="Polar residues" evidence="1">
    <location>
        <begin position="1736"/>
        <end position="1750"/>
    </location>
</feature>
<feature type="compositionally biased region" description="Polar residues" evidence="1">
    <location>
        <begin position="1652"/>
        <end position="1680"/>
    </location>
</feature>
<feature type="compositionally biased region" description="Basic and acidic residues" evidence="1">
    <location>
        <begin position="1239"/>
        <end position="1273"/>
    </location>
</feature>
<feature type="compositionally biased region" description="Basic and acidic residues" evidence="1">
    <location>
        <begin position="333"/>
        <end position="350"/>
    </location>
</feature>
<feature type="region of interest" description="Disordered" evidence="1">
    <location>
        <begin position="801"/>
        <end position="1024"/>
    </location>
</feature>
<organism evidence="2">
    <name type="scientific">Chromera velia CCMP2878</name>
    <dbReference type="NCBI Taxonomy" id="1169474"/>
    <lineage>
        <taxon>Eukaryota</taxon>
        <taxon>Sar</taxon>
        <taxon>Alveolata</taxon>
        <taxon>Colpodellida</taxon>
        <taxon>Chromeraceae</taxon>
        <taxon>Chromera</taxon>
    </lineage>
</organism>
<reference evidence="2" key="1">
    <citation type="submission" date="2014-11" db="EMBL/GenBank/DDBJ databases">
        <authorList>
            <person name="Otto D Thomas"/>
            <person name="Naeem Raeece"/>
        </authorList>
    </citation>
    <scope>NUCLEOTIDE SEQUENCE</scope>
</reference>
<feature type="compositionally biased region" description="Basic and acidic residues" evidence="1">
    <location>
        <begin position="1162"/>
        <end position="1176"/>
    </location>
</feature>
<proteinExistence type="predicted"/>
<feature type="compositionally biased region" description="Acidic residues" evidence="1">
    <location>
        <begin position="70"/>
        <end position="79"/>
    </location>
</feature>
<gene>
    <name evidence="2" type="ORF">Cvel_14000</name>
</gene>
<feature type="compositionally biased region" description="Low complexity" evidence="1">
    <location>
        <begin position="1293"/>
        <end position="1302"/>
    </location>
</feature>
<feature type="compositionally biased region" description="Gly residues" evidence="1">
    <location>
        <begin position="1281"/>
        <end position="1292"/>
    </location>
</feature>
<feature type="compositionally biased region" description="Low complexity" evidence="1">
    <location>
        <begin position="637"/>
        <end position="652"/>
    </location>
</feature>
<feature type="compositionally biased region" description="Basic and acidic residues" evidence="1">
    <location>
        <begin position="1572"/>
        <end position="1581"/>
    </location>
</feature>
<feature type="compositionally biased region" description="Gly residues" evidence="1">
    <location>
        <begin position="822"/>
        <end position="831"/>
    </location>
</feature>
<feature type="region of interest" description="Disordered" evidence="1">
    <location>
        <begin position="1644"/>
        <end position="1683"/>
    </location>
</feature>
<feature type="region of interest" description="Disordered" evidence="1">
    <location>
        <begin position="35"/>
        <end position="80"/>
    </location>
</feature>
<feature type="region of interest" description="Disordered" evidence="1">
    <location>
        <begin position="453"/>
        <end position="623"/>
    </location>
</feature>
<feature type="compositionally biased region" description="Basic and acidic residues" evidence="1">
    <location>
        <begin position="234"/>
        <end position="245"/>
    </location>
</feature>
<feature type="compositionally biased region" description="Basic and acidic residues" evidence="1">
    <location>
        <begin position="1083"/>
        <end position="1102"/>
    </location>
</feature>
<dbReference type="EMBL" id="CDMZ01005930">
    <property type="protein sequence ID" value="CEM55982.1"/>
    <property type="molecule type" value="Genomic_DNA"/>
</dbReference>
<feature type="compositionally biased region" description="Polar residues" evidence="1">
    <location>
        <begin position="935"/>
        <end position="947"/>
    </location>
</feature>
<protein>
    <submittedName>
        <fullName evidence="2">Uncharacterized protein</fullName>
    </submittedName>
</protein>
<feature type="compositionally biased region" description="Polar residues" evidence="1">
    <location>
        <begin position="1060"/>
        <end position="1071"/>
    </location>
</feature>
<feature type="region of interest" description="Disordered" evidence="1">
    <location>
        <begin position="1224"/>
        <end position="1409"/>
    </location>
</feature>
<accession>A0A0G4IFJ0</accession>
<feature type="region of interest" description="Disordered" evidence="1">
    <location>
        <begin position="219"/>
        <end position="246"/>
    </location>
</feature>
<feature type="compositionally biased region" description="Polar residues" evidence="1">
    <location>
        <begin position="862"/>
        <end position="883"/>
    </location>
</feature>
<feature type="compositionally biased region" description="Polar residues" evidence="1">
    <location>
        <begin position="1386"/>
        <end position="1400"/>
    </location>
</feature>
<feature type="compositionally biased region" description="Basic and acidic residues" evidence="1">
    <location>
        <begin position="884"/>
        <end position="904"/>
    </location>
</feature>
<dbReference type="VEuPathDB" id="CryptoDB:Cvel_14000"/>
<feature type="region of interest" description="Disordered" evidence="1">
    <location>
        <begin position="1731"/>
        <end position="1750"/>
    </location>
</feature>
<feature type="compositionally biased region" description="Basic and acidic residues" evidence="1">
    <location>
        <begin position="1047"/>
        <end position="1059"/>
    </location>
</feature>
<feature type="compositionally biased region" description="Low complexity" evidence="1">
    <location>
        <begin position="1620"/>
        <end position="1631"/>
    </location>
</feature>
<evidence type="ECO:0000256" key="1">
    <source>
        <dbReference type="SAM" id="MobiDB-lite"/>
    </source>
</evidence>
<name>A0A0G4IFJ0_9ALVE</name>
<evidence type="ECO:0000313" key="2">
    <source>
        <dbReference type="EMBL" id="CEM55982.1"/>
    </source>
</evidence>
<feature type="region of interest" description="Disordered" evidence="1">
    <location>
        <begin position="633"/>
        <end position="652"/>
    </location>
</feature>
<feature type="compositionally biased region" description="Basic and acidic residues" evidence="1">
    <location>
        <begin position="773"/>
        <end position="784"/>
    </location>
</feature>
<feature type="compositionally biased region" description="Basic and acidic residues" evidence="1">
    <location>
        <begin position="1542"/>
        <end position="1552"/>
    </location>
</feature>
<feature type="region of interest" description="Disordered" evidence="1">
    <location>
        <begin position="1036"/>
        <end position="1212"/>
    </location>
</feature>
<feature type="region of interest" description="Disordered" evidence="1">
    <location>
        <begin position="661"/>
        <end position="723"/>
    </location>
</feature>
<feature type="compositionally biased region" description="Basic and acidic residues" evidence="1">
    <location>
        <begin position="522"/>
        <end position="542"/>
    </location>
</feature>
<sequence>MQSQTQRPAAPAVLADLGDLSAAIRELQQVRRTPRPLPVLVQTTPLSLSPRGGGFRSPSLQRHGMASSTEQEEEEEESSFPELLLRAEADGGSVDLYSLVESRAPPVSLSLSPSAPPASPFGGADGKDGVIDGGGTDGVQLLQRENDALLSFLEASEKDKRRADRRGAQLEALLSGILQKRRAQIEGTRKTRLFWKLIADASSSHSQPQLQGDVQTPEALGGAYRKGKGGGVNEKARGRGVFSDKEAEETAETCALIVQMEQRRRSHRLQREREWRQRGGKRGRSWSPAPPGSGTFLASGKRQTGQKTMRRTGGQDGRGRADSSTVRPQGGDLQRRVVLEAQRPDVDGGRRAVGGRSPSLETSLRKWLDTRMEREGGRAGKTRDRTGSSICLYRERGRIGSLETEKRRAEVGWCLMRIIRLERELAKMKSRSRQRELYCEKVEGKLLAALSAGGTSKGGVSLTDRLRVPSHSLPIQEKEKRGGGARRVRQQESEAGSYSVEHLRRQARQGVPLGPRLLSAQDRTESTERRTAAGGRINDHQQKQRPVQRSSFREDDAERHRRRPQRVPSRKETSGEEKEDHTTAAAAEEEDIDAPPRRRIRGTRSHQTTVTLDRSTRTHPALDLWREVERSYAARGPSSTPHTHTHTATASPAVFYSHSAKAGEKDTWRPRPILGGNNSEEQPHSEVHRNRGGNFDSPLAGTVPGGESGSAPGSSHPNGVEGPVVVLRDPSQGLKKEGDGEGRWAVADVPVGLQLQSHDVPQRERGTGCAEEGLGREGGGEREGFLMSDFPNRIILGRGGASCPHDLPSSHAERTATTPTFGRGGAGGGGAQSSCRLSWHPEAQGENSKGALSLGLVEAQDRSLTLSREGENVQTSGGAASSSHPREEVQTEETSERKVPDSRLHLLSSVSPSGDGLDPPPLLLGDTQPVPPLSPQSDDQPEASFSNFPPHPPLAASLPSGGAVEQNLSDAPFAPFDRPVPEGLYGALLGQQRGREREKEKKQERHPVDPTGISSLEEKEGERRLNISAWSQGVLRGLLGSPSTPQNEEKTAGEEKTKESAPSASDPQSSVAPLRPIQSARTGAEKREKGQNADPQTTKEDAPLEQSFSKPAPRRELTKAISALAQSVDVSDPSALRFSASRRPPRLPSASSSLSLSISSSVKKEKDNLPPPDDSHPIPWGRNSLADAKPQRGGDLPLQSSEHHIQSASFTDCTQSAAPIQLSWLQPDVGNSPLPTRTGQREHSSEETLKGKETSQCKWGEDPRASSETEKGTAHLRRRPYGGGKEGGGIAGGLSSLSPSSSHAHDGAVTLGGIVLTGGRGLPDPSSNACKTHPSARATAAPLPPLSAEDGECPPSPLRDTSRVVVECDGNRKEGGGMSLGEDEYSNQSLSMEGSLSLSPQREWRGARSSEVVHEKLEKVEGSVAGSVSDSPSLLEELEACCAHLSPLLGDDAKDGDALSKEGVLLDCDVDDSSLEAAAALAERLGRAPISRLLRSLKRGEEDPRSQGGEEGPCEVPLAEQSASAAERERLGFPLDSILEMPQRERGEKDSRGVCVNDGEGILPVNCQGKSVEGDGKRQEVSLKSSTRKVANPRKGGEVEFQEEQTAVPELLQRPPESPSPSSTEPSCIGSASAAAALPFASADRCRDPTEPTRQPQPDGSRQRAVFQSQSPSSRQTGSAGSPFGPHLAATCCSPVGFPHLGRENMTESLQSGATRQPVCGCTAPHPGVHRGDCTSVPSSSLDSNSWSFH</sequence>
<feature type="compositionally biased region" description="Basic and acidic residues" evidence="1">
    <location>
        <begin position="569"/>
        <end position="582"/>
    </location>
</feature>
<feature type="region of interest" description="Disordered" evidence="1">
    <location>
        <begin position="106"/>
        <end position="138"/>
    </location>
</feature>
<feature type="compositionally biased region" description="Basic and acidic residues" evidence="1">
    <location>
        <begin position="993"/>
        <end position="1008"/>
    </location>
</feature>
<feature type="compositionally biased region" description="Low complexity" evidence="1">
    <location>
        <begin position="906"/>
        <end position="917"/>
    </location>
</feature>
<feature type="region of interest" description="Disordered" evidence="1">
    <location>
        <begin position="262"/>
        <end position="362"/>
    </location>
</feature>
<feature type="compositionally biased region" description="Low complexity" evidence="1">
    <location>
        <begin position="1133"/>
        <end position="1161"/>
    </location>
</feature>